<name>A0ABW1THU1_9LACO</name>
<feature type="transmembrane region" description="Helical" evidence="1">
    <location>
        <begin position="7"/>
        <end position="28"/>
    </location>
</feature>
<comment type="caution">
    <text evidence="2">The sequence shown here is derived from an EMBL/GenBank/DDBJ whole genome shotgun (WGS) entry which is preliminary data.</text>
</comment>
<evidence type="ECO:0000256" key="1">
    <source>
        <dbReference type="SAM" id="Phobius"/>
    </source>
</evidence>
<keyword evidence="3" id="KW-1185">Reference proteome</keyword>
<organism evidence="2 3">
    <name type="scientific">Levilactobacillus fujinensis</name>
    <dbReference type="NCBI Taxonomy" id="2486024"/>
    <lineage>
        <taxon>Bacteria</taxon>
        <taxon>Bacillati</taxon>
        <taxon>Bacillota</taxon>
        <taxon>Bacilli</taxon>
        <taxon>Lactobacillales</taxon>
        <taxon>Lactobacillaceae</taxon>
        <taxon>Levilactobacillus</taxon>
    </lineage>
</organism>
<keyword evidence="1" id="KW-0472">Membrane</keyword>
<protein>
    <submittedName>
        <fullName evidence="2">Uncharacterized protein</fullName>
    </submittedName>
</protein>
<keyword evidence="1" id="KW-0812">Transmembrane</keyword>
<feature type="transmembrane region" description="Helical" evidence="1">
    <location>
        <begin position="34"/>
        <end position="53"/>
    </location>
</feature>
<evidence type="ECO:0000313" key="2">
    <source>
        <dbReference type="EMBL" id="MFC6261024.1"/>
    </source>
</evidence>
<accession>A0ABW1THU1</accession>
<sequence length="72" mass="8301">MNFKKIIVWLTAFIVAFGVTFYVLNYFIDLLLGSGPFMIIASVFSLIVSLSIAEEAARWAIAPHWPRPRRKW</sequence>
<gene>
    <name evidence="2" type="ORF">ACFP1C_08745</name>
</gene>
<reference evidence="3" key="1">
    <citation type="journal article" date="2019" name="Int. J. Syst. Evol. Microbiol.">
        <title>The Global Catalogue of Microorganisms (GCM) 10K type strain sequencing project: providing services to taxonomists for standard genome sequencing and annotation.</title>
        <authorList>
            <consortium name="The Broad Institute Genomics Platform"/>
            <consortium name="The Broad Institute Genome Sequencing Center for Infectious Disease"/>
            <person name="Wu L."/>
            <person name="Ma J."/>
        </authorList>
    </citation>
    <scope>NUCLEOTIDE SEQUENCE [LARGE SCALE GENOMIC DNA]</scope>
    <source>
        <strain evidence="3">CCM 8908</strain>
    </source>
</reference>
<evidence type="ECO:0000313" key="3">
    <source>
        <dbReference type="Proteomes" id="UP001596283"/>
    </source>
</evidence>
<dbReference type="Proteomes" id="UP001596283">
    <property type="component" value="Unassembled WGS sequence"/>
</dbReference>
<dbReference type="RefSeq" id="WP_125688273.1">
    <property type="nucleotide sequence ID" value="NZ_JBHSSI010000049.1"/>
</dbReference>
<keyword evidence="1" id="KW-1133">Transmembrane helix</keyword>
<proteinExistence type="predicted"/>
<dbReference type="EMBL" id="JBHSSI010000049">
    <property type="protein sequence ID" value="MFC6261024.1"/>
    <property type="molecule type" value="Genomic_DNA"/>
</dbReference>